<dbReference type="KEGG" id="lpy:FIV34_11360"/>
<reference evidence="1 2" key="1">
    <citation type="submission" date="2019-06" db="EMBL/GenBank/DDBJ databases">
        <title>A complete genome sequence for Luteibacter pinisoli MAH-14.</title>
        <authorList>
            <person name="Baltrus D.A."/>
        </authorList>
    </citation>
    <scope>NUCLEOTIDE SEQUENCE [LARGE SCALE GENOMIC DNA]</scope>
    <source>
        <strain evidence="1 2">MAH-14</strain>
    </source>
</reference>
<proteinExistence type="predicted"/>
<keyword evidence="2" id="KW-1185">Reference proteome</keyword>
<evidence type="ECO:0000313" key="2">
    <source>
        <dbReference type="Proteomes" id="UP000316093"/>
    </source>
</evidence>
<organism evidence="1 2">
    <name type="scientific">Luteibacter pinisoli</name>
    <dbReference type="NCBI Taxonomy" id="2589080"/>
    <lineage>
        <taxon>Bacteria</taxon>
        <taxon>Pseudomonadati</taxon>
        <taxon>Pseudomonadota</taxon>
        <taxon>Gammaproteobacteria</taxon>
        <taxon>Lysobacterales</taxon>
        <taxon>Rhodanobacteraceae</taxon>
        <taxon>Luteibacter</taxon>
    </lineage>
</organism>
<sequence length="167" mass="18718">MTPSAHMKIDEARRSFFVETEGAPDGFARPGWRGAVLYRDAYDRYRMPRLLWDALREAGGPGCWWISGYGTLTESEPDARAFWFEWDAFAEMPANPADVSSEWVAYNDAQTIAVLAEFDVTVVGAVNSVADDIDRLLAASDTSLRKLTHIDFPVHDRLAGFIRSVIK</sequence>
<dbReference type="AlphaFoldDB" id="A0A4Y5Z5C5"/>
<name>A0A4Y5Z5C5_9GAMM</name>
<dbReference type="OrthoDB" id="220114at2"/>
<accession>A0A4Y5Z5C5</accession>
<dbReference type="RefSeq" id="WP_139982789.1">
    <property type="nucleotide sequence ID" value="NZ_CP041046.1"/>
</dbReference>
<evidence type="ECO:0000313" key="1">
    <source>
        <dbReference type="EMBL" id="QDE39759.1"/>
    </source>
</evidence>
<gene>
    <name evidence="1" type="ORF">FIV34_11360</name>
</gene>
<dbReference type="EMBL" id="CP041046">
    <property type="protein sequence ID" value="QDE39759.1"/>
    <property type="molecule type" value="Genomic_DNA"/>
</dbReference>
<dbReference type="Proteomes" id="UP000316093">
    <property type="component" value="Chromosome"/>
</dbReference>
<protein>
    <submittedName>
        <fullName evidence="1">Uncharacterized protein</fullName>
    </submittedName>
</protein>